<evidence type="ECO:0000256" key="6">
    <source>
        <dbReference type="ARBA" id="ARBA00048868"/>
    </source>
</evidence>
<evidence type="ECO:0000256" key="8">
    <source>
        <dbReference type="RuleBase" id="RU000382"/>
    </source>
</evidence>
<dbReference type="GO" id="GO:0006538">
    <property type="term" value="P:L-glutamate catabolic process"/>
    <property type="evidence" value="ECO:0007669"/>
    <property type="project" value="TreeGrafter"/>
</dbReference>
<comment type="cofactor">
    <cofactor evidence="1 7 8">
        <name>pyridoxal 5'-phosphate</name>
        <dbReference type="ChEBI" id="CHEBI:597326"/>
    </cofactor>
</comment>
<sequence>MLTKDERTPLYGEEHVEADMLSQYGCPAPVAYQLIADVRSLDSTPKLNLASFVTTWMEPEARKLINESLDVNYVDADEYPSCTEVQNRCLNILAKLYHAPSADQPEGTDQKWNAVGTATIGSSEAIMLGALALKKRWQNARKAAGKDTSKPNLVMGRNTHVCWQKYVEFCRYFDVEERYVMCEDGRYAATAELLEPLIDEHTIGVAAVFGTTFTGEFEDVEAIDAMISRINEKNGWEVRIHVDGASGAFVAPFLYPDLKWDFRLKNVASINASGHKYGLVYPGIGWVLWRDQDHLPDELVFEENYLGTTERSITLNFSKGAANIVAQYYQFLRLGFLGYRKIMLNLDVVRKRLRSSLGKLEHFEILSPEIGVPVVSIRLNPIKDGDGKTHTRMYDEFDIAERLRFRGWVVPAFTMPENAENVKVLRITIREDLSVQMADKRALDWLDTHFILTHDQARELAKKRLALEKASAGDFVHISKKDMTVRPC</sequence>
<dbReference type="EC" id="4.1.1.15" evidence="3 9"/>
<keyword evidence="4 7" id="KW-0663">Pyridoxal phosphate</keyword>
<dbReference type="Proteomes" id="UP001255856">
    <property type="component" value="Unassembled WGS sequence"/>
</dbReference>
<comment type="catalytic activity">
    <reaction evidence="6 9">
        <text>L-glutamate + H(+) = 4-aminobutanoate + CO2</text>
        <dbReference type="Rhea" id="RHEA:17785"/>
        <dbReference type="ChEBI" id="CHEBI:15378"/>
        <dbReference type="ChEBI" id="CHEBI:16526"/>
        <dbReference type="ChEBI" id="CHEBI:29985"/>
        <dbReference type="ChEBI" id="CHEBI:59888"/>
        <dbReference type="EC" id="4.1.1.15"/>
    </reaction>
</comment>
<evidence type="ECO:0000256" key="4">
    <source>
        <dbReference type="ARBA" id="ARBA00022898"/>
    </source>
</evidence>
<protein>
    <recommendedName>
        <fullName evidence="3 9">Glutamate decarboxylase</fullName>
        <ecNumber evidence="3 9">4.1.1.15</ecNumber>
    </recommendedName>
</protein>
<dbReference type="Gene3D" id="3.90.1150.160">
    <property type="match status" value="1"/>
</dbReference>
<keyword evidence="11" id="KW-1185">Reference proteome</keyword>
<dbReference type="SUPFAM" id="SSF53383">
    <property type="entry name" value="PLP-dependent transferases"/>
    <property type="match status" value="1"/>
</dbReference>
<evidence type="ECO:0000256" key="3">
    <source>
        <dbReference type="ARBA" id="ARBA00012421"/>
    </source>
</evidence>
<organism evidence="10 11">
    <name type="scientific">Prototheca wickerhamii</name>
    <dbReference type="NCBI Taxonomy" id="3111"/>
    <lineage>
        <taxon>Eukaryota</taxon>
        <taxon>Viridiplantae</taxon>
        <taxon>Chlorophyta</taxon>
        <taxon>core chlorophytes</taxon>
        <taxon>Trebouxiophyceae</taxon>
        <taxon>Chlorellales</taxon>
        <taxon>Chlorellaceae</taxon>
        <taxon>Prototheca</taxon>
    </lineage>
</organism>
<dbReference type="GO" id="GO:0004351">
    <property type="term" value="F:glutamate decarboxylase activity"/>
    <property type="evidence" value="ECO:0007669"/>
    <property type="project" value="UniProtKB-EC"/>
</dbReference>
<dbReference type="Pfam" id="PF00282">
    <property type="entry name" value="Pyridoxal_deC"/>
    <property type="match status" value="1"/>
</dbReference>
<dbReference type="GO" id="GO:0030170">
    <property type="term" value="F:pyridoxal phosphate binding"/>
    <property type="evidence" value="ECO:0007669"/>
    <property type="project" value="InterPro"/>
</dbReference>
<dbReference type="InterPro" id="IPR015424">
    <property type="entry name" value="PyrdxlP-dep_Trfase"/>
</dbReference>
<evidence type="ECO:0000256" key="9">
    <source>
        <dbReference type="RuleBase" id="RU361171"/>
    </source>
</evidence>
<dbReference type="AlphaFoldDB" id="A0AAD9IEG0"/>
<dbReference type="InterPro" id="IPR015421">
    <property type="entry name" value="PyrdxlP-dep_Trfase_major"/>
</dbReference>
<evidence type="ECO:0000313" key="10">
    <source>
        <dbReference type="EMBL" id="KAK2075986.1"/>
    </source>
</evidence>
<evidence type="ECO:0000256" key="7">
    <source>
        <dbReference type="PIRSR" id="PIRSR602129-50"/>
    </source>
</evidence>
<dbReference type="FunFam" id="3.40.640.10:FF:000017">
    <property type="entry name" value="Glutamate decarboxylase"/>
    <property type="match status" value="1"/>
</dbReference>
<dbReference type="InterPro" id="IPR002129">
    <property type="entry name" value="PyrdxlP-dep_de-COase"/>
</dbReference>
<dbReference type="PANTHER" id="PTHR43321:SF3">
    <property type="entry name" value="GLUTAMATE DECARBOXYLASE"/>
    <property type="match status" value="1"/>
</dbReference>
<accession>A0AAD9IEG0</accession>
<proteinExistence type="inferred from homology"/>
<evidence type="ECO:0000256" key="1">
    <source>
        <dbReference type="ARBA" id="ARBA00001933"/>
    </source>
</evidence>
<name>A0AAD9IEG0_PROWI</name>
<dbReference type="PANTHER" id="PTHR43321">
    <property type="entry name" value="GLUTAMATE DECARBOXYLASE"/>
    <property type="match status" value="1"/>
</dbReference>
<gene>
    <name evidence="10" type="ORF">QBZ16_001322</name>
</gene>
<keyword evidence="5 8" id="KW-0456">Lyase</keyword>
<dbReference type="GO" id="GO:0005829">
    <property type="term" value="C:cytosol"/>
    <property type="evidence" value="ECO:0007669"/>
    <property type="project" value="TreeGrafter"/>
</dbReference>
<evidence type="ECO:0000313" key="11">
    <source>
        <dbReference type="Proteomes" id="UP001255856"/>
    </source>
</evidence>
<dbReference type="NCBIfam" id="TIGR01788">
    <property type="entry name" value="Glu-decarb-GAD"/>
    <property type="match status" value="1"/>
</dbReference>
<comment type="caution">
    <text evidence="10">The sequence shown here is derived from an EMBL/GenBank/DDBJ whole genome shotgun (WGS) entry which is preliminary data.</text>
</comment>
<dbReference type="Gene3D" id="3.40.640.10">
    <property type="entry name" value="Type I PLP-dependent aspartate aminotransferase-like (Major domain)"/>
    <property type="match status" value="1"/>
</dbReference>
<keyword evidence="9" id="KW-0210">Decarboxylase</keyword>
<dbReference type="EMBL" id="JASFZW010000012">
    <property type="protein sequence ID" value="KAK2075986.1"/>
    <property type="molecule type" value="Genomic_DNA"/>
</dbReference>
<evidence type="ECO:0000256" key="2">
    <source>
        <dbReference type="ARBA" id="ARBA00009533"/>
    </source>
</evidence>
<comment type="similarity">
    <text evidence="2 8">Belongs to the group II decarboxylase family.</text>
</comment>
<feature type="modified residue" description="N6-(pyridoxal phosphate)lysine" evidence="7">
    <location>
        <position position="276"/>
    </location>
</feature>
<dbReference type="Gene3D" id="4.10.280.50">
    <property type="match status" value="1"/>
</dbReference>
<reference evidence="10" key="1">
    <citation type="submission" date="2021-01" db="EMBL/GenBank/DDBJ databases">
        <authorList>
            <person name="Eckstrom K.M.E."/>
        </authorList>
    </citation>
    <scope>NUCLEOTIDE SEQUENCE</scope>
    <source>
        <strain evidence="10">UVCC 0001</strain>
    </source>
</reference>
<dbReference type="InterPro" id="IPR010107">
    <property type="entry name" value="Glutamate_decarboxylase"/>
</dbReference>
<evidence type="ECO:0000256" key="5">
    <source>
        <dbReference type="ARBA" id="ARBA00023239"/>
    </source>
</evidence>